<comment type="similarity">
    <text evidence="1">Belongs to the CSN12 family.</text>
</comment>
<dbReference type="Gene3D" id="1.10.10.10">
    <property type="entry name" value="Winged helix-like DNA-binding domain superfamily/Winged helix DNA-binding domain"/>
    <property type="match status" value="1"/>
</dbReference>
<accession>A0A5J5F3M7</accession>
<evidence type="ECO:0000256" key="1">
    <source>
        <dbReference type="ARBA" id="ARBA00025771"/>
    </source>
</evidence>
<name>A0A5J5F3M7_9PEZI</name>
<keyword evidence="4" id="KW-1185">Reference proteome</keyword>
<proteinExistence type="inferred from homology"/>
<organism evidence="3 4">
    <name type="scientific">Sphaerosporella brunnea</name>
    <dbReference type="NCBI Taxonomy" id="1250544"/>
    <lineage>
        <taxon>Eukaryota</taxon>
        <taxon>Fungi</taxon>
        <taxon>Dikarya</taxon>
        <taxon>Ascomycota</taxon>
        <taxon>Pezizomycotina</taxon>
        <taxon>Pezizomycetes</taxon>
        <taxon>Pezizales</taxon>
        <taxon>Pyronemataceae</taxon>
        <taxon>Sphaerosporella</taxon>
    </lineage>
</organism>
<dbReference type="FunCoup" id="A0A5J5F3M7">
    <property type="interactions" value="956"/>
</dbReference>
<dbReference type="EMBL" id="VXIS01000042">
    <property type="protein sequence ID" value="KAA8910791.1"/>
    <property type="molecule type" value="Genomic_DNA"/>
</dbReference>
<dbReference type="PANTHER" id="PTHR12732:SF0">
    <property type="entry name" value="PCI DOMAIN-CONTAINING PROTEIN 2"/>
    <property type="match status" value="1"/>
</dbReference>
<dbReference type="InterPro" id="IPR036388">
    <property type="entry name" value="WH-like_DNA-bd_sf"/>
</dbReference>
<dbReference type="AlphaFoldDB" id="A0A5J5F3M7"/>
<dbReference type="GO" id="GO:0003690">
    <property type="term" value="F:double-stranded DNA binding"/>
    <property type="evidence" value="ECO:0007669"/>
    <property type="project" value="InterPro"/>
</dbReference>
<dbReference type="InterPro" id="IPR000717">
    <property type="entry name" value="PCI_dom"/>
</dbReference>
<dbReference type="PANTHER" id="PTHR12732">
    <property type="entry name" value="UNCHARACTERIZED PROTEASOME COMPONENT REGION PCI-CONTAINING"/>
    <property type="match status" value="1"/>
</dbReference>
<reference evidence="3 4" key="1">
    <citation type="submission" date="2019-09" db="EMBL/GenBank/DDBJ databases">
        <title>Draft genome of the ectomycorrhizal ascomycete Sphaerosporella brunnea.</title>
        <authorList>
            <consortium name="DOE Joint Genome Institute"/>
            <person name="Benucci G.M."/>
            <person name="Marozzi G."/>
            <person name="Antonielli L."/>
            <person name="Sanchez S."/>
            <person name="Marco P."/>
            <person name="Wang X."/>
            <person name="Falini L.B."/>
            <person name="Barry K."/>
            <person name="Haridas S."/>
            <person name="Lipzen A."/>
            <person name="Labutti K."/>
            <person name="Grigoriev I.V."/>
            <person name="Murat C."/>
            <person name="Martin F."/>
            <person name="Albertini E."/>
            <person name="Donnini D."/>
            <person name="Bonito G."/>
        </authorList>
    </citation>
    <scope>NUCLEOTIDE SEQUENCE [LARGE SCALE GENOMIC DNA]</scope>
    <source>
        <strain evidence="3 4">Sb_GMNB300</strain>
    </source>
</reference>
<dbReference type="InterPro" id="IPR045114">
    <property type="entry name" value="Csn12-like"/>
</dbReference>
<evidence type="ECO:0000313" key="4">
    <source>
        <dbReference type="Proteomes" id="UP000326924"/>
    </source>
</evidence>
<gene>
    <name evidence="3" type="ORF">FN846DRAFT_904746</name>
</gene>
<dbReference type="OrthoDB" id="10252687at2759"/>
<dbReference type="InParanoid" id="A0A5J5F3M7"/>
<dbReference type="Pfam" id="PF01399">
    <property type="entry name" value="PCI"/>
    <property type="match status" value="1"/>
</dbReference>
<comment type="caution">
    <text evidence="3">The sequence shown here is derived from an EMBL/GenBank/DDBJ whole genome shotgun (WGS) entry which is preliminary data.</text>
</comment>
<feature type="domain" description="PCI" evidence="2">
    <location>
        <begin position="238"/>
        <end position="430"/>
    </location>
</feature>
<dbReference type="GO" id="GO:0003723">
    <property type="term" value="F:RNA binding"/>
    <property type="evidence" value="ECO:0007669"/>
    <property type="project" value="InterPro"/>
</dbReference>
<dbReference type="SMART" id="SM00753">
    <property type="entry name" value="PAM"/>
    <property type="match status" value="1"/>
</dbReference>
<evidence type="ECO:0000313" key="3">
    <source>
        <dbReference type="EMBL" id="KAA8910791.1"/>
    </source>
</evidence>
<sequence>MSIFYSSLRSYLTHLDGRALGSLLNPTNPDNHSFAYSSNHYSIRKTVEKELSGISSFRNGITDRGQRAWVDVVVSFWEVVCELERGNTGRAVVDDGSGLELGYWGRAYTKMSAYTTTVSRGFINSGWQNWLLPVLYEACRNLRDFAIRADEEEKSVGKSADKLEDAARHLNKMFTLCLSDRAPLEESRKWGTYYIVGLLFKTYFKLNAITLCKNVVRALGATTTDMPPLDTFPKSHQVTFHYYVGVIHFLEEDYVNAEMHLNAALQLCQSGSYKNQELILTYLIPAHLMTTHQLPTNTLFTNYPRLKHLFQSICSTIKTGNLQAFDQALEENEDEYVRRRIYLTLERGRDIALRNLFRRVFVINGKKTRIPVDDFRRAMGFAIAGKNGGTRKEVEPEEIECLLAGMIYKGLMRGYISREKSMVVLSNKEAFPGTGV</sequence>
<dbReference type="Proteomes" id="UP000326924">
    <property type="component" value="Unassembled WGS sequence"/>
</dbReference>
<evidence type="ECO:0000259" key="2">
    <source>
        <dbReference type="PROSITE" id="PS50250"/>
    </source>
</evidence>
<dbReference type="PROSITE" id="PS50250">
    <property type="entry name" value="PCI"/>
    <property type="match status" value="1"/>
</dbReference>
<protein>
    <recommendedName>
        <fullName evidence="2">PCI domain-containing protein</fullName>
    </recommendedName>
</protein>